<protein>
    <recommendedName>
        <fullName evidence="2">Ribosome-binding factor A</fullName>
    </recommendedName>
</protein>
<dbReference type="InterPro" id="IPR015946">
    <property type="entry name" value="KH_dom-like_a/b"/>
</dbReference>
<dbReference type="Gene3D" id="3.30.300.20">
    <property type="match status" value="1"/>
</dbReference>
<dbReference type="EMBL" id="CP012543">
    <property type="protein sequence ID" value="QCD47577.1"/>
    <property type="molecule type" value="Genomic_DNA"/>
</dbReference>
<keyword evidence="2" id="KW-0963">Cytoplasm</keyword>
<evidence type="ECO:0000256" key="2">
    <source>
        <dbReference type="HAMAP-Rule" id="MF_00003"/>
    </source>
</evidence>
<dbReference type="KEGG" id="crx:CRECT_1971"/>
<dbReference type="Proteomes" id="UP000502377">
    <property type="component" value="Chromosome"/>
</dbReference>
<comment type="function">
    <text evidence="2">One of several proteins that assist in the late maturation steps of the functional core of the 30S ribosomal subunit. Associates with free 30S ribosomal subunits (but not with 30S subunits that are part of 70S ribosomes or polysomes). Required for efficient processing of 16S rRNA. May interact with the 5'-terminal helix region of 16S rRNA.</text>
</comment>
<dbReference type="InterPro" id="IPR000238">
    <property type="entry name" value="RbfA"/>
</dbReference>
<dbReference type="GO" id="GO:0005737">
    <property type="term" value="C:cytoplasm"/>
    <property type="evidence" value="ECO:0007669"/>
    <property type="project" value="UniProtKB-SubCell"/>
</dbReference>
<dbReference type="InterPro" id="IPR020053">
    <property type="entry name" value="Ribosome-bd_factorA_CS"/>
</dbReference>
<comment type="similarity">
    <text evidence="2">Belongs to the RbfA family.</text>
</comment>
<proteinExistence type="inferred from homology"/>
<dbReference type="AlphaFoldDB" id="A0A6G5QPQ1"/>
<keyword evidence="1 2" id="KW-0690">Ribosome biogenesis</keyword>
<dbReference type="PROSITE" id="PS01319">
    <property type="entry name" value="RBFA"/>
    <property type="match status" value="1"/>
</dbReference>
<name>A0A6G5QPQ1_CAMRE</name>
<comment type="subcellular location">
    <subcellularLocation>
        <location evidence="2">Cytoplasm</location>
    </subcellularLocation>
</comment>
<evidence type="ECO:0000313" key="3">
    <source>
        <dbReference type="EMBL" id="QCD47577.1"/>
    </source>
</evidence>
<dbReference type="HAMAP" id="MF_00003">
    <property type="entry name" value="RbfA"/>
    <property type="match status" value="1"/>
</dbReference>
<dbReference type="Pfam" id="PF02033">
    <property type="entry name" value="RBFA"/>
    <property type="match status" value="1"/>
</dbReference>
<comment type="subunit">
    <text evidence="2">Monomer. Binds 30S ribosomal subunits, but not 50S ribosomal subunits or 70S ribosomes.</text>
</comment>
<sequence>MNPSEIKRLRTQSVLKELLPEALSTLEDELLRGLCVTDVECKKGRYDAFVYLDKMMFDEREQAYILDRLKRVSKHLQNHCMAAEGWYRAPNFHFKFDDRLEYQNHMDDLFEKISEDLNKNAKS</sequence>
<accession>A0A6G5QPQ1</accession>
<dbReference type="GeneID" id="60989786"/>
<evidence type="ECO:0000256" key="1">
    <source>
        <dbReference type="ARBA" id="ARBA00022517"/>
    </source>
</evidence>
<dbReference type="InterPro" id="IPR023799">
    <property type="entry name" value="RbfA_dom_sf"/>
</dbReference>
<dbReference type="GO" id="GO:0030490">
    <property type="term" value="P:maturation of SSU-rRNA"/>
    <property type="evidence" value="ECO:0007669"/>
    <property type="project" value="UniProtKB-UniRule"/>
</dbReference>
<gene>
    <name evidence="2 3" type="primary">rbfA</name>
    <name evidence="3" type="ORF">CRECT_1971</name>
</gene>
<reference evidence="3 4" key="1">
    <citation type="submission" date="2016-07" db="EMBL/GenBank/DDBJ databases">
        <title>Comparative genomics of the Campylobacter concisus group.</title>
        <authorList>
            <person name="Miller W.G."/>
            <person name="Yee E."/>
            <person name="Chapman M.H."/>
            <person name="Huynh S."/>
            <person name="Bono J.L."/>
            <person name="On S.L.W."/>
            <person name="StLeger J."/>
            <person name="Foster G."/>
            <person name="Parker C.T."/>
        </authorList>
    </citation>
    <scope>NUCLEOTIDE SEQUENCE [LARGE SCALE GENOMIC DNA]</scope>
    <source>
        <strain evidence="3 4">ATCC 33238</strain>
    </source>
</reference>
<organism evidence="3 4">
    <name type="scientific">Campylobacter rectus</name>
    <name type="common">Wolinella recta</name>
    <dbReference type="NCBI Taxonomy" id="203"/>
    <lineage>
        <taxon>Bacteria</taxon>
        <taxon>Pseudomonadati</taxon>
        <taxon>Campylobacterota</taxon>
        <taxon>Epsilonproteobacteria</taxon>
        <taxon>Campylobacterales</taxon>
        <taxon>Campylobacteraceae</taxon>
        <taxon>Campylobacter</taxon>
    </lineage>
</organism>
<dbReference type="RefSeq" id="WP_002943703.1">
    <property type="nucleotide sequence ID" value="NZ_CAJPTG010000009.1"/>
</dbReference>
<dbReference type="NCBIfam" id="NF001806">
    <property type="entry name" value="PRK00521.3-4"/>
    <property type="match status" value="1"/>
</dbReference>
<evidence type="ECO:0000313" key="4">
    <source>
        <dbReference type="Proteomes" id="UP000502377"/>
    </source>
</evidence>
<dbReference type="SUPFAM" id="SSF89919">
    <property type="entry name" value="Ribosome-binding factor A, RbfA"/>
    <property type="match status" value="1"/>
</dbReference>
<dbReference type="NCBIfam" id="NF001805">
    <property type="entry name" value="PRK00521.3-3"/>
    <property type="match status" value="1"/>
</dbReference>